<organism evidence="2 3">
    <name type="scientific">Apatococcus fuscideae</name>
    <dbReference type="NCBI Taxonomy" id="2026836"/>
    <lineage>
        <taxon>Eukaryota</taxon>
        <taxon>Viridiplantae</taxon>
        <taxon>Chlorophyta</taxon>
        <taxon>core chlorophytes</taxon>
        <taxon>Trebouxiophyceae</taxon>
        <taxon>Chlorellales</taxon>
        <taxon>Chlorellaceae</taxon>
        <taxon>Apatococcus</taxon>
    </lineage>
</organism>
<dbReference type="Proteomes" id="UP001485043">
    <property type="component" value="Unassembled WGS sequence"/>
</dbReference>
<dbReference type="InterPro" id="IPR017754">
    <property type="entry name" value="Agmatine_deiminase"/>
</dbReference>
<dbReference type="EMBL" id="JALJOV010001488">
    <property type="protein sequence ID" value="KAK9847177.1"/>
    <property type="molecule type" value="Genomic_DNA"/>
</dbReference>
<dbReference type="NCBIfam" id="TIGR03380">
    <property type="entry name" value="agmatine_aguA"/>
    <property type="match status" value="1"/>
</dbReference>
<dbReference type="GO" id="GO:0004668">
    <property type="term" value="F:protein-arginine deiminase activity"/>
    <property type="evidence" value="ECO:0007669"/>
    <property type="project" value="InterPro"/>
</dbReference>
<dbReference type="PANTHER" id="PTHR31377">
    <property type="entry name" value="AGMATINE DEIMINASE-RELATED"/>
    <property type="match status" value="1"/>
</dbReference>
<dbReference type="AlphaFoldDB" id="A0AAW1SK58"/>
<dbReference type="GO" id="GO:0047632">
    <property type="term" value="F:agmatine deiminase activity"/>
    <property type="evidence" value="ECO:0007669"/>
    <property type="project" value="InterPro"/>
</dbReference>
<protein>
    <recommendedName>
        <fullName evidence="4">Agmatine deiminase</fullName>
    </recommendedName>
</protein>
<evidence type="ECO:0000313" key="3">
    <source>
        <dbReference type="Proteomes" id="UP001485043"/>
    </source>
</evidence>
<name>A0AAW1SK58_9CHLO</name>
<reference evidence="2 3" key="1">
    <citation type="journal article" date="2024" name="Nat. Commun.">
        <title>Phylogenomics reveals the evolutionary origins of lichenization in chlorophyte algae.</title>
        <authorList>
            <person name="Puginier C."/>
            <person name="Libourel C."/>
            <person name="Otte J."/>
            <person name="Skaloud P."/>
            <person name="Haon M."/>
            <person name="Grisel S."/>
            <person name="Petersen M."/>
            <person name="Berrin J.G."/>
            <person name="Delaux P.M."/>
            <person name="Dal Grande F."/>
            <person name="Keller J."/>
        </authorList>
    </citation>
    <scope>NUCLEOTIDE SEQUENCE [LARGE SCALE GENOMIC DNA]</scope>
    <source>
        <strain evidence="2 3">SAG 2523</strain>
    </source>
</reference>
<dbReference type="InterPro" id="IPR007466">
    <property type="entry name" value="Peptidyl-Arg-deiminase_porph"/>
</dbReference>
<dbReference type="PANTHER" id="PTHR31377:SF2">
    <property type="entry name" value="AGMATINE DEIMINASE"/>
    <property type="match status" value="1"/>
</dbReference>
<gene>
    <name evidence="2" type="ORF">WJX84_008522</name>
</gene>
<keyword evidence="1" id="KW-0378">Hydrolase</keyword>
<evidence type="ECO:0000313" key="2">
    <source>
        <dbReference type="EMBL" id="KAK9847177.1"/>
    </source>
</evidence>
<proteinExistence type="inferred from homology"/>
<comment type="caution">
    <text evidence="2">The sequence shown here is derived from an EMBL/GenBank/DDBJ whole genome shotgun (WGS) entry which is preliminary data.</text>
</comment>
<dbReference type="GO" id="GO:0009446">
    <property type="term" value="P:putrescine biosynthetic process"/>
    <property type="evidence" value="ECO:0007669"/>
    <property type="project" value="InterPro"/>
</dbReference>
<keyword evidence="3" id="KW-1185">Reference proteome</keyword>
<dbReference type="Gene3D" id="3.75.10.10">
    <property type="entry name" value="L-arginine/glycine Amidinotransferase, Chain A"/>
    <property type="match status" value="1"/>
</dbReference>
<dbReference type="Pfam" id="PF04371">
    <property type="entry name" value="PAD_porph"/>
    <property type="match status" value="1"/>
</dbReference>
<dbReference type="SUPFAM" id="SSF55909">
    <property type="entry name" value="Pentein"/>
    <property type="match status" value="1"/>
</dbReference>
<evidence type="ECO:0008006" key="4">
    <source>
        <dbReference type="Google" id="ProtNLM"/>
    </source>
</evidence>
<dbReference type="HAMAP" id="MF_01841">
    <property type="entry name" value="Agmatine_deimin"/>
    <property type="match status" value="1"/>
</dbReference>
<accession>A0AAW1SK58</accession>
<evidence type="ECO:0000256" key="1">
    <source>
        <dbReference type="ARBA" id="ARBA00022801"/>
    </source>
</evidence>
<sequence>MDGKGWGMPAEWEAHTGCWIGWPYRSDNWRQAAGPAQRAFATVVKAIAQFEHVTVGARAEEVQAAKLQLGAEAQIVVIPFDDAWFRDTGPTFVRARDGTVAGVDWDFNAYGGLYPDYEQDKLIASNILKAAGVQRLPCPLVLEGGSIHVDGQGTLLTTEECLLNTAGRVRNPDLSRAQIEGLLRQMLGVRKIIWLPRGLYADEDTNGHVDNFACFAAPGKVLLAWTDDESDPQFERSCEALKILQSETDAQGRRLKVTKLHLPDPLFRTAEELPVCEGDHTREAGERLAASYVNFYIANGGIVMPAFGQEPADSRAWNTLVKTFPNRKVVSVPTREILLGGGNIHCITQQQPM</sequence>